<feature type="domain" description="Beta-lactamase-related" evidence="2">
    <location>
        <begin position="346"/>
        <end position="682"/>
    </location>
</feature>
<protein>
    <recommendedName>
        <fullName evidence="2">Beta-lactamase-related domain-containing protein</fullName>
    </recommendedName>
</protein>
<evidence type="ECO:0000313" key="3">
    <source>
        <dbReference type="EMBL" id="AWM78502.1"/>
    </source>
</evidence>
<evidence type="ECO:0000313" key="4">
    <source>
        <dbReference type="Proteomes" id="UP000247763"/>
    </source>
</evidence>
<dbReference type="AlphaFoldDB" id="A0A2Z3HTC9"/>
<dbReference type="EMBL" id="CP029479">
    <property type="protein sequence ID" value="AWM78502.1"/>
    <property type="molecule type" value="Genomic_DNA"/>
</dbReference>
<accession>A0A2Z3HTC9</accession>
<feature type="region of interest" description="Disordered" evidence="1">
    <location>
        <begin position="233"/>
        <end position="273"/>
    </location>
</feature>
<dbReference type="KEGG" id="phb:HYN04_12510"/>
<dbReference type="InterPro" id="IPR050789">
    <property type="entry name" value="Diverse_Enzym_Activities"/>
</dbReference>
<dbReference type="Gene3D" id="3.40.710.10">
    <property type="entry name" value="DD-peptidase/beta-lactamase superfamily"/>
    <property type="match status" value="1"/>
</dbReference>
<sequence>MALALGDMHLDLPAGGAQGPGQGLGLARRLGIAGHDVQDHRGRAPSGRGVADRRHAAPARRVGAEDPGVDGVARLADVPGDVQTVGVQEHRRADRLGRDPRRRQVGLVQGDQCRQVGAGGMAHQEDSVGVDPAPPRFPPEEGHGLGDVPGGRLRRAVPQQSIVHRGVGVARGPEGPGLLRGAGVLAAMHPGAAVDEDHQGCRKRSRPRPEVEAVRRGGHARLRGGVGQVRDGAILAGGDTGAGARRLRRPARHRQGEGEGCTAQGPRGPRLRSPACAVQDHAVRSCPHVRKMPMRLTRRNLLAAAAASPLAGIAPAALAAAAAPSLVAPQAVGFDPVKLKALSEDLQGLVDRGQLAGVTTLAARKGKVFHFETRGLADVETGAPARPDTIWRIASMTKPVIGVAMMQLWERGLWRLDDPVERHIPEFAGLKVKAADGSLVPQASPMNMAQLMSHTAGFDVSAGYAQAGLRSGDLKAMIRRLAALPLAAQPGTDWRYGPSVDIQGYLVETLSGQRLDAYLAQHVFGPLKMPDTGFHVPAEKAPRVARIHTYKEGRIVAGPPQAIPVTPPVFLSGGGGLLSTAGDYFRFAQALLDGGVLGGARILKPETVRLMRRSVLAPGLKVDLYGPSQAGVGFGLDFAVIEDPAAAATPHGKDTFYWGGAFGTWFWIDPTNDIVFVGMIQNLNGSIPGAGTPNVREITPRRLYAALRS</sequence>
<reference evidence="4" key="1">
    <citation type="submission" date="2018-05" db="EMBL/GenBank/DDBJ databases">
        <title>Genome sequencing of Phenylobacterium sp. HYN0004.</title>
        <authorList>
            <person name="Yi H."/>
            <person name="Baek C."/>
        </authorList>
    </citation>
    <scope>NUCLEOTIDE SEQUENCE [LARGE SCALE GENOMIC DNA]</scope>
    <source>
        <strain evidence="4">HYN0004</strain>
    </source>
</reference>
<dbReference type="Proteomes" id="UP000247763">
    <property type="component" value="Chromosome"/>
</dbReference>
<gene>
    <name evidence="3" type="ORF">HYN04_12510</name>
</gene>
<dbReference type="SUPFAM" id="SSF56601">
    <property type="entry name" value="beta-lactamase/transpeptidase-like"/>
    <property type="match status" value="1"/>
</dbReference>
<dbReference type="InterPro" id="IPR001466">
    <property type="entry name" value="Beta-lactam-related"/>
</dbReference>
<dbReference type="PANTHER" id="PTHR43283:SF3">
    <property type="entry name" value="BETA-LACTAMASE FAMILY PROTEIN (AFU_ORTHOLOGUE AFUA_5G07500)"/>
    <property type="match status" value="1"/>
</dbReference>
<dbReference type="OrthoDB" id="5377981at2"/>
<keyword evidence="4" id="KW-1185">Reference proteome</keyword>
<dbReference type="PANTHER" id="PTHR43283">
    <property type="entry name" value="BETA-LACTAMASE-RELATED"/>
    <property type="match status" value="1"/>
</dbReference>
<feature type="region of interest" description="Disordered" evidence="1">
    <location>
        <begin position="35"/>
        <end position="71"/>
    </location>
</feature>
<organism evidence="3 4">
    <name type="scientific">Phenylobacterium parvum</name>
    <dbReference type="NCBI Taxonomy" id="2201350"/>
    <lineage>
        <taxon>Bacteria</taxon>
        <taxon>Pseudomonadati</taxon>
        <taxon>Pseudomonadota</taxon>
        <taxon>Alphaproteobacteria</taxon>
        <taxon>Caulobacterales</taxon>
        <taxon>Caulobacteraceae</taxon>
        <taxon>Phenylobacterium</taxon>
    </lineage>
</organism>
<evidence type="ECO:0000259" key="2">
    <source>
        <dbReference type="Pfam" id="PF00144"/>
    </source>
</evidence>
<dbReference type="InterPro" id="IPR012338">
    <property type="entry name" value="Beta-lactam/transpept-like"/>
</dbReference>
<proteinExistence type="predicted"/>
<dbReference type="Pfam" id="PF00144">
    <property type="entry name" value="Beta-lactamase"/>
    <property type="match status" value="1"/>
</dbReference>
<evidence type="ECO:0000256" key="1">
    <source>
        <dbReference type="SAM" id="MobiDB-lite"/>
    </source>
</evidence>
<name>A0A2Z3HTC9_9CAUL</name>